<name>A0A413Z7M0_9FIRM</name>
<proteinExistence type="predicted"/>
<evidence type="ECO:0000313" key="2">
    <source>
        <dbReference type="Proteomes" id="UP000283513"/>
    </source>
</evidence>
<dbReference type="AlphaFoldDB" id="A0A413Z7M0"/>
<protein>
    <submittedName>
        <fullName evidence="1">Uncharacterized protein</fullName>
    </submittedName>
</protein>
<evidence type="ECO:0000313" key="1">
    <source>
        <dbReference type="EMBL" id="RHC17506.1"/>
    </source>
</evidence>
<organism evidence="1 2">
    <name type="scientific">Roseburia intestinalis</name>
    <dbReference type="NCBI Taxonomy" id="166486"/>
    <lineage>
        <taxon>Bacteria</taxon>
        <taxon>Bacillati</taxon>
        <taxon>Bacillota</taxon>
        <taxon>Clostridia</taxon>
        <taxon>Lachnospirales</taxon>
        <taxon>Lachnospiraceae</taxon>
        <taxon>Roseburia</taxon>
    </lineage>
</organism>
<dbReference type="RefSeq" id="WP_118597737.1">
    <property type="nucleotide sequence ID" value="NZ_QSHO01000006.1"/>
</dbReference>
<accession>A0A413Z7M0</accession>
<sequence>MNTKAIYTVHENGKEHYFFSEHAGGFSYPFAVADFLHSLKGVLNDPMSPQKGLCAAPMLKQMKGNYLFPEEIEGKELFTAVEKEQMFQLVMKEQASFGIEIDMEQDTVSFHFREGEEELQEFCDIGFPRHGERGEYSGETFYYAADNLRVKNMMDGIEMPISAENEEAYRSMILKAEQKQTEE</sequence>
<gene>
    <name evidence="1" type="ORF">DW856_08475</name>
</gene>
<dbReference type="EMBL" id="QSHO01000006">
    <property type="protein sequence ID" value="RHC17506.1"/>
    <property type="molecule type" value="Genomic_DNA"/>
</dbReference>
<reference evidence="1 2" key="1">
    <citation type="submission" date="2018-08" db="EMBL/GenBank/DDBJ databases">
        <title>A genome reference for cultivated species of the human gut microbiota.</title>
        <authorList>
            <person name="Zou Y."/>
            <person name="Xue W."/>
            <person name="Luo G."/>
        </authorList>
    </citation>
    <scope>NUCLEOTIDE SEQUENCE [LARGE SCALE GENOMIC DNA]</scope>
    <source>
        <strain evidence="1 2">AM37-1AC</strain>
    </source>
</reference>
<dbReference type="Proteomes" id="UP000283513">
    <property type="component" value="Unassembled WGS sequence"/>
</dbReference>
<comment type="caution">
    <text evidence="1">The sequence shown here is derived from an EMBL/GenBank/DDBJ whole genome shotgun (WGS) entry which is preliminary data.</text>
</comment>